<accession>A0A4S2LYL6</accession>
<name>A0A4S2LYL6_OPIFE</name>
<sequence>MRHNRQYVTCTLYYNACSALKSTVNCKLFTHHTVCGEPVDFTDMRRSLRHLHRPTASLRSLHLLIISFLRCARRIESRSFVVSSSWGRNSKRHSQGSRKTEHLKEKPKWYEAHRQAIKHKQETYVDPETGFLVFTELAHLERGYCCGYRCRHCPFNHANCPENNRTN</sequence>
<evidence type="ECO:0000256" key="1">
    <source>
        <dbReference type="SAM" id="MobiDB-lite"/>
    </source>
</evidence>
<protein>
    <submittedName>
        <fullName evidence="2">Uncharacterized protein</fullName>
    </submittedName>
</protein>
<evidence type="ECO:0000313" key="3">
    <source>
        <dbReference type="Proteomes" id="UP000308267"/>
    </source>
</evidence>
<proteinExistence type="predicted"/>
<keyword evidence="3" id="KW-1185">Reference proteome</keyword>
<dbReference type="Pfam" id="PF17653">
    <property type="entry name" value="DUF5522"/>
    <property type="match status" value="1"/>
</dbReference>
<reference evidence="2 3" key="1">
    <citation type="journal article" date="2019" name="BMC Genomics">
        <title>New insights from Opisthorchis felineus genome: update on genomics of the epidemiologically important liver flukes.</title>
        <authorList>
            <person name="Ershov N.I."/>
            <person name="Mordvinov V.A."/>
            <person name="Prokhortchouk E.B."/>
            <person name="Pakharukova M.Y."/>
            <person name="Gunbin K.V."/>
            <person name="Ustyantsev K."/>
            <person name="Genaev M.A."/>
            <person name="Blinov A.G."/>
            <person name="Mazur A."/>
            <person name="Boulygina E."/>
            <person name="Tsygankova S."/>
            <person name="Khrameeva E."/>
            <person name="Chekanov N."/>
            <person name="Fan G."/>
            <person name="Xiao A."/>
            <person name="Zhang H."/>
            <person name="Xu X."/>
            <person name="Yang H."/>
            <person name="Solovyev V."/>
            <person name="Lee S.M."/>
            <person name="Liu X."/>
            <person name="Afonnikov D.A."/>
            <person name="Skryabin K.G."/>
        </authorList>
    </citation>
    <scope>NUCLEOTIDE SEQUENCE [LARGE SCALE GENOMIC DNA]</scope>
    <source>
        <strain evidence="2">AK-0245</strain>
        <tissue evidence="2">Whole organism</tissue>
    </source>
</reference>
<dbReference type="PANTHER" id="PTHR21037:SF2">
    <property type="entry name" value="SIMILAR TO NOVEL PROTEIN"/>
    <property type="match status" value="1"/>
</dbReference>
<organism evidence="2 3">
    <name type="scientific">Opisthorchis felineus</name>
    <dbReference type="NCBI Taxonomy" id="147828"/>
    <lineage>
        <taxon>Eukaryota</taxon>
        <taxon>Metazoa</taxon>
        <taxon>Spiralia</taxon>
        <taxon>Lophotrochozoa</taxon>
        <taxon>Platyhelminthes</taxon>
        <taxon>Trematoda</taxon>
        <taxon>Digenea</taxon>
        <taxon>Opisthorchiida</taxon>
        <taxon>Opisthorchiata</taxon>
        <taxon>Opisthorchiidae</taxon>
        <taxon>Opisthorchis</taxon>
    </lineage>
</organism>
<gene>
    <name evidence="2" type="ORF">CRM22_003989</name>
</gene>
<dbReference type="AlphaFoldDB" id="A0A4S2LYL6"/>
<dbReference type="InterPro" id="IPR040807">
    <property type="entry name" value="DUF5522"/>
</dbReference>
<comment type="caution">
    <text evidence="2">The sequence shown here is derived from an EMBL/GenBank/DDBJ whole genome shotgun (WGS) entry which is preliminary data.</text>
</comment>
<feature type="region of interest" description="Disordered" evidence="1">
    <location>
        <begin position="87"/>
        <end position="106"/>
    </location>
</feature>
<dbReference type="Proteomes" id="UP000308267">
    <property type="component" value="Unassembled WGS sequence"/>
</dbReference>
<dbReference type="PANTHER" id="PTHR21037">
    <property type="entry name" value="39S RIBOSOMAL PROTEIN L14, MITOCHONDRIAL"/>
    <property type="match status" value="1"/>
</dbReference>
<dbReference type="EMBL" id="SJOL01006287">
    <property type="protein sequence ID" value="TGZ68971.1"/>
    <property type="molecule type" value="Genomic_DNA"/>
</dbReference>
<evidence type="ECO:0000313" key="2">
    <source>
        <dbReference type="EMBL" id="TGZ68971.1"/>
    </source>
</evidence>
<dbReference type="OrthoDB" id="274765at2759"/>